<evidence type="ECO:0000313" key="1">
    <source>
        <dbReference type="EMBL" id="AIQ91360.1"/>
    </source>
</evidence>
<gene>
    <name evidence="1" type="ORF">MOC_3605</name>
</gene>
<organism evidence="1 2">
    <name type="scientific">Methylobacterium oryzae CBMB20</name>
    <dbReference type="NCBI Taxonomy" id="693986"/>
    <lineage>
        <taxon>Bacteria</taxon>
        <taxon>Pseudomonadati</taxon>
        <taxon>Pseudomonadota</taxon>
        <taxon>Alphaproteobacteria</taxon>
        <taxon>Hyphomicrobiales</taxon>
        <taxon>Methylobacteriaceae</taxon>
        <taxon>Methylobacterium</taxon>
    </lineage>
</organism>
<name>A0A089NXX5_9HYPH</name>
<protein>
    <submittedName>
        <fullName evidence="1">Protein of unassigned function</fullName>
    </submittedName>
</protein>
<dbReference type="STRING" id="693986.MOC_3605"/>
<accession>A0A089NXX5</accession>
<sequence>MTTEIAIARLRVSHRTPAHNSAWKGQPRGIARREPSIRRAAVVTRGHG</sequence>
<dbReference type="KEGG" id="mor:MOC_3605"/>
<proteinExistence type="predicted"/>
<dbReference type="EMBL" id="CP003811">
    <property type="protein sequence ID" value="AIQ91360.1"/>
    <property type="molecule type" value="Genomic_DNA"/>
</dbReference>
<dbReference type="AlphaFoldDB" id="A0A089NXX5"/>
<evidence type="ECO:0000313" key="2">
    <source>
        <dbReference type="Proteomes" id="UP000029492"/>
    </source>
</evidence>
<dbReference type="HOGENOM" id="CLU_3154775_0_0_5"/>
<reference evidence="1 2" key="1">
    <citation type="journal article" date="2014" name="PLoS ONE">
        <title>Genome Information of Methylobacterium oryzae, a Plant-Probiotic Methylotroph in the Phyllosphere.</title>
        <authorList>
            <person name="Kwak M.J."/>
            <person name="Jeong H."/>
            <person name="Madhaiyan M."/>
            <person name="Lee Y."/>
            <person name="Sa T.M."/>
            <person name="Oh T.K."/>
            <person name="Kim J.F."/>
        </authorList>
    </citation>
    <scope>NUCLEOTIDE SEQUENCE [LARGE SCALE GENOMIC DNA]</scope>
    <source>
        <strain evidence="1 2">CBMB20</strain>
    </source>
</reference>
<dbReference type="Proteomes" id="UP000029492">
    <property type="component" value="Chromosome"/>
</dbReference>
<keyword evidence="2" id="KW-1185">Reference proteome</keyword>